<sequence length="151" mass="17476">MSFQYHSTPKNNVLLFVALLFFFIASLFFAYFPDGVFPSLLSSFFLVIFIILFLTGGFIYGFLSKSRRLSIVFGFFIPVLAYLIPIIIHWFFYSSFEFFGSEAAYYLIAAIIGGTIGWCASVNEEKKELRGYYYLACLIMILFLFVIFTKF</sequence>
<feature type="transmembrane region" description="Helical" evidence="1">
    <location>
        <begin position="44"/>
        <end position="63"/>
    </location>
</feature>
<organism evidence="2 3">
    <name type="scientific">Methanolapillus africanus</name>
    <dbReference type="NCBI Taxonomy" id="3028297"/>
    <lineage>
        <taxon>Archaea</taxon>
        <taxon>Methanobacteriati</taxon>
        <taxon>Methanobacteriota</taxon>
        <taxon>Stenosarchaea group</taxon>
        <taxon>Methanomicrobia</taxon>
        <taxon>Methanosarcinales</taxon>
        <taxon>Methanosarcinaceae</taxon>
        <taxon>Methanolapillus</taxon>
    </lineage>
</organism>
<dbReference type="AlphaFoldDB" id="A0AAE4SE98"/>
<evidence type="ECO:0000256" key="1">
    <source>
        <dbReference type="SAM" id="Phobius"/>
    </source>
</evidence>
<feature type="transmembrane region" description="Helical" evidence="1">
    <location>
        <begin position="70"/>
        <end position="91"/>
    </location>
</feature>
<proteinExistence type="predicted"/>
<keyword evidence="1" id="KW-0472">Membrane</keyword>
<gene>
    <name evidence="2" type="ORF">MsAg5_12700</name>
</gene>
<feature type="transmembrane region" description="Helical" evidence="1">
    <location>
        <begin position="103"/>
        <end position="120"/>
    </location>
</feature>
<keyword evidence="1" id="KW-1133">Transmembrane helix</keyword>
<dbReference type="Proteomes" id="UP001271789">
    <property type="component" value="Unassembled WGS sequence"/>
</dbReference>
<feature type="transmembrane region" description="Helical" evidence="1">
    <location>
        <begin position="12"/>
        <end position="32"/>
    </location>
</feature>
<reference evidence="2" key="1">
    <citation type="submission" date="2023-06" db="EMBL/GenBank/DDBJ databases">
        <title>Genome sequence of Methanosarcinaceae archaeon Ag5.</title>
        <authorList>
            <person name="Protasov E."/>
            <person name="Platt K."/>
            <person name="Poehlein A."/>
            <person name="Daniel R."/>
            <person name="Brune A."/>
        </authorList>
    </citation>
    <scope>NUCLEOTIDE SEQUENCE</scope>
    <source>
        <strain evidence="2">Ag5</strain>
    </source>
</reference>
<evidence type="ECO:0000313" key="2">
    <source>
        <dbReference type="EMBL" id="MDV0447383.1"/>
    </source>
</evidence>
<evidence type="ECO:0000313" key="3">
    <source>
        <dbReference type="Proteomes" id="UP001271789"/>
    </source>
</evidence>
<comment type="caution">
    <text evidence="2">The sequence shown here is derived from an EMBL/GenBank/DDBJ whole genome shotgun (WGS) entry which is preliminary data.</text>
</comment>
<keyword evidence="3" id="KW-1185">Reference proteome</keyword>
<dbReference type="EMBL" id="JAWDKD010000019">
    <property type="protein sequence ID" value="MDV0447383.1"/>
    <property type="molecule type" value="Genomic_DNA"/>
</dbReference>
<feature type="transmembrane region" description="Helical" evidence="1">
    <location>
        <begin position="132"/>
        <end position="149"/>
    </location>
</feature>
<protein>
    <submittedName>
        <fullName evidence="2">Uncharacterized protein</fullName>
    </submittedName>
</protein>
<keyword evidence="1" id="KW-0812">Transmembrane</keyword>
<accession>A0AAE4SE98</accession>
<name>A0AAE4SE98_9EURY</name>
<dbReference type="RefSeq" id="WP_338099819.1">
    <property type="nucleotide sequence ID" value="NZ_JAWDKD010000019.1"/>
</dbReference>